<dbReference type="GO" id="GO:0016757">
    <property type="term" value="F:glycosyltransferase activity"/>
    <property type="evidence" value="ECO:0007669"/>
    <property type="project" value="UniProtKB-KW"/>
</dbReference>
<feature type="transmembrane region" description="Helical" evidence="9">
    <location>
        <begin position="84"/>
        <end position="105"/>
    </location>
</feature>
<feature type="transmembrane region" description="Helical" evidence="9">
    <location>
        <begin position="477"/>
        <end position="495"/>
    </location>
</feature>
<dbReference type="Pfam" id="PF26314">
    <property type="entry name" value="MptA_B_family"/>
    <property type="match status" value="1"/>
</dbReference>
<evidence type="ECO:0000313" key="10">
    <source>
        <dbReference type="EMBL" id="PKV95576.1"/>
    </source>
</evidence>
<name>A0A2N3WNX3_9PSEU</name>
<dbReference type="GO" id="GO:0016020">
    <property type="term" value="C:membrane"/>
    <property type="evidence" value="ECO:0007669"/>
    <property type="project" value="UniProtKB-SubCell"/>
</dbReference>
<evidence type="ECO:0000256" key="7">
    <source>
        <dbReference type="ARBA" id="ARBA00043987"/>
    </source>
</evidence>
<dbReference type="InterPro" id="IPR049829">
    <property type="entry name" value="MptA/B-like"/>
</dbReference>
<dbReference type="Proteomes" id="UP000233750">
    <property type="component" value="Unassembled WGS sequence"/>
</dbReference>
<dbReference type="EMBL" id="PJMY01000003">
    <property type="protein sequence ID" value="PKV95576.1"/>
    <property type="molecule type" value="Genomic_DNA"/>
</dbReference>
<feature type="transmembrane region" description="Helical" evidence="9">
    <location>
        <begin position="125"/>
        <end position="146"/>
    </location>
</feature>
<organism evidence="10 11">
    <name type="scientific">Amycolatopsis echigonensis</name>
    <dbReference type="NCBI Taxonomy" id="2576905"/>
    <lineage>
        <taxon>Bacteria</taxon>
        <taxon>Bacillati</taxon>
        <taxon>Actinomycetota</taxon>
        <taxon>Actinomycetes</taxon>
        <taxon>Pseudonocardiales</taxon>
        <taxon>Pseudonocardiaceae</taxon>
        <taxon>Amycolatopsis</taxon>
    </lineage>
</organism>
<feature type="region of interest" description="Disordered" evidence="8">
    <location>
        <begin position="1"/>
        <end position="70"/>
    </location>
</feature>
<accession>A0A2N3WNX3</accession>
<evidence type="ECO:0000256" key="8">
    <source>
        <dbReference type="SAM" id="MobiDB-lite"/>
    </source>
</evidence>
<evidence type="ECO:0000256" key="2">
    <source>
        <dbReference type="ARBA" id="ARBA00022676"/>
    </source>
</evidence>
<keyword evidence="4 9" id="KW-0812">Transmembrane</keyword>
<feature type="transmembrane region" description="Helical" evidence="9">
    <location>
        <begin position="338"/>
        <end position="368"/>
    </location>
</feature>
<keyword evidence="2" id="KW-0328">Glycosyltransferase</keyword>
<feature type="transmembrane region" description="Helical" evidence="9">
    <location>
        <begin position="246"/>
        <end position="268"/>
    </location>
</feature>
<feature type="transmembrane region" description="Helical" evidence="9">
    <location>
        <begin position="501"/>
        <end position="533"/>
    </location>
</feature>
<feature type="transmembrane region" description="Helical" evidence="9">
    <location>
        <begin position="448"/>
        <end position="470"/>
    </location>
</feature>
<keyword evidence="3" id="KW-0808">Transferase</keyword>
<dbReference type="NCBIfam" id="NF038066">
    <property type="entry name" value="MptB"/>
    <property type="match status" value="1"/>
</dbReference>
<evidence type="ECO:0000256" key="3">
    <source>
        <dbReference type="ARBA" id="ARBA00022679"/>
    </source>
</evidence>
<comment type="caution">
    <text evidence="10">The sequence shown here is derived from an EMBL/GenBank/DDBJ whole genome shotgun (WGS) entry which is preliminary data.</text>
</comment>
<evidence type="ECO:0000256" key="6">
    <source>
        <dbReference type="ARBA" id="ARBA00023136"/>
    </source>
</evidence>
<feature type="transmembrane region" description="Helical" evidence="9">
    <location>
        <begin position="380"/>
        <end position="409"/>
    </location>
</feature>
<gene>
    <name evidence="10" type="ORF">ATK30_6499</name>
</gene>
<feature type="transmembrane region" description="Helical" evidence="9">
    <location>
        <begin position="158"/>
        <end position="177"/>
    </location>
</feature>
<evidence type="ECO:0000256" key="1">
    <source>
        <dbReference type="ARBA" id="ARBA00004141"/>
    </source>
</evidence>
<keyword evidence="5 9" id="KW-1133">Transmembrane helix</keyword>
<evidence type="ECO:0000313" key="11">
    <source>
        <dbReference type="Proteomes" id="UP000233750"/>
    </source>
</evidence>
<feature type="transmembrane region" description="Helical" evidence="9">
    <location>
        <begin position="280"/>
        <end position="300"/>
    </location>
</feature>
<sequence>MKGSLRESNSLKEPFTDCEPALDTLPGVAVGEHPDQRAPEPDVSGTSGDTVTALPATAPSPVGPRRTDPLNAAETRGLDVVRRFGTVGSLFLALGSLGAGAAPVINPVQDLPVLRLFIRIPTVSLAIAFSGMGILVLSWLMLARFARPASARLATSGQLARTVAMWVAPLLLIPPLFSRDVYSYLAQSEIVHRGMDPYQLGPAQALGVADPLTAGVTNIWRETPAPYGPLLLRLGGWLAPVGGNNIVAGVLLQRGLAMVGVLLIVWAVPRLARRFGVQPATALWLGAANPLLIFHFVAGAHNDSLAIGLMVAGLEIGIRRLPVRVKGDSPPPLAKGELLFIALGVVIITVGATVKIPAVLALPFLSVMVARRWHGRLKDLVWAGAPMALLFGVVLTAICVGTGLGFGWIGATASTPGLVRSFISPTAEIANLSGVLGITLGLGNHTDALVPILGTLGNVITAAVTIKFLWASFKWRYRPIIGLGVSLGAAMILQINLQPWYLLWAVIPLAAAAGTSRFRVVATVISAALPFLLPPTGGTFDGRSYVLPWAYGAAALVTLGGLAIVYRLSPLLLSRTPPASPAPRAPVDVVS</sequence>
<comment type="similarity">
    <text evidence="7">Belongs to the MptA/B family.</text>
</comment>
<comment type="subcellular location">
    <subcellularLocation>
        <location evidence="1">Membrane</location>
        <topology evidence="1">Multi-pass membrane protein</topology>
    </subcellularLocation>
</comment>
<evidence type="ECO:0000256" key="9">
    <source>
        <dbReference type="SAM" id="Phobius"/>
    </source>
</evidence>
<evidence type="ECO:0000256" key="5">
    <source>
        <dbReference type="ARBA" id="ARBA00022989"/>
    </source>
</evidence>
<evidence type="ECO:0000256" key="4">
    <source>
        <dbReference type="ARBA" id="ARBA00022692"/>
    </source>
</evidence>
<feature type="transmembrane region" description="Helical" evidence="9">
    <location>
        <begin position="545"/>
        <end position="566"/>
    </location>
</feature>
<dbReference type="AlphaFoldDB" id="A0A2N3WNX3"/>
<proteinExistence type="inferred from homology"/>
<keyword evidence="6 9" id="KW-0472">Membrane</keyword>
<protein>
    <submittedName>
        <fullName evidence="10">Alpha-1,6-mannosyltransferase</fullName>
    </submittedName>
</protein>
<keyword evidence="11" id="KW-1185">Reference proteome</keyword>
<reference evidence="10 11" key="1">
    <citation type="submission" date="2017-12" db="EMBL/GenBank/DDBJ databases">
        <title>Sequencing the genomes of 1000 Actinobacteria strains.</title>
        <authorList>
            <person name="Klenk H.-P."/>
        </authorList>
    </citation>
    <scope>NUCLEOTIDE SEQUENCE [LARGE SCALE GENOMIC DNA]</scope>
    <source>
        <strain evidence="10 11">DSM 45165</strain>
    </source>
</reference>